<dbReference type="EMBL" id="WIPF01000016">
    <property type="protein sequence ID" value="KAF3228245.1"/>
    <property type="molecule type" value="Genomic_DNA"/>
</dbReference>
<accession>A0A6G1MD01</accession>
<protein>
    <submittedName>
        <fullName evidence="2">Uncharacterized protein</fullName>
    </submittedName>
</protein>
<reference evidence="2 3" key="1">
    <citation type="submission" date="2019-06" db="EMBL/GenBank/DDBJ databases">
        <authorList>
            <person name="Palmer J.M."/>
        </authorList>
    </citation>
    <scope>NUCLEOTIDE SEQUENCE [LARGE SCALE GENOMIC DNA]</scope>
    <source>
        <strain evidence="2 3">TWF191</strain>
    </source>
</reference>
<comment type="caution">
    <text evidence="2">The sequence shown here is derived from an EMBL/GenBank/DDBJ whole genome shotgun (WGS) entry which is preliminary data.</text>
</comment>
<name>A0A6G1MD01_ORBOL</name>
<dbReference type="Proteomes" id="UP000483672">
    <property type="component" value="Unassembled WGS sequence"/>
</dbReference>
<evidence type="ECO:0000256" key="1">
    <source>
        <dbReference type="SAM" id="MobiDB-lite"/>
    </source>
</evidence>
<dbReference type="AlphaFoldDB" id="A0A6G1MD01"/>
<evidence type="ECO:0000313" key="2">
    <source>
        <dbReference type="EMBL" id="KAF3228245.1"/>
    </source>
</evidence>
<evidence type="ECO:0000313" key="3">
    <source>
        <dbReference type="Proteomes" id="UP000483672"/>
    </source>
</evidence>
<sequence>MCKTHSGKFLCGHKVVDVRNGCLTPRKCKTFLKKQYTIPEKCTTCKHGAKDVERDMLVMKKRRTVVMSHEKVETIDGPRECEIEVVPCTGGMETNYGLNENKKRKKKESDGSSGSGGSSGKFSSMGSLGGTSFEGSLGKKPQKEKCGIMDILLDQRLEYI</sequence>
<gene>
    <name evidence="2" type="ORF">TWF191_002750</name>
</gene>
<feature type="region of interest" description="Disordered" evidence="1">
    <location>
        <begin position="91"/>
        <end position="141"/>
    </location>
</feature>
<organism evidence="2 3">
    <name type="scientific">Orbilia oligospora</name>
    <name type="common">Nematode-trapping fungus</name>
    <name type="synonym">Arthrobotrys oligospora</name>
    <dbReference type="NCBI Taxonomy" id="2813651"/>
    <lineage>
        <taxon>Eukaryota</taxon>
        <taxon>Fungi</taxon>
        <taxon>Dikarya</taxon>
        <taxon>Ascomycota</taxon>
        <taxon>Pezizomycotina</taxon>
        <taxon>Orbiliomycetes</taxon>
        <taxon>Orbiliales</taxon>
        <taxon>Orbiliaceae</taxon>
        <taxon>Orbilia</taxon>
    </lineage>
</organism>
<proteinExistence type="predicted"/>